<comment type="cofactor">
    <cofactor evidence="1">
        <name>a divalent metal cation</name>
        <dbReference type="ChEBI" id="CHEBI:60240"/>
    </cofactor>
</comment>
<reference evidence="9 10" key="1">
    <citation type="submission" date="2023-01" db="EMBL/GenBank/DDBJ databases">
        <authorList>
            <person name="Whitehead M."/>
        </authorList>
    </citation>
    <scope>NUCLEOTIDE SEQUENCE [LARGE SCALE GENOMIC DNA]</scope>
</reference>
<dbReference type="Proteomes" id="UP001160148">
    <property type="component" value="Unassembled WGS sequence"/>
</dbReference>
<sequence length="402" mass="46563">MLLLLEEEEEDDELLITTQSEQREKVDALFLNRKAEGYFEILISRHLIGNETKFREFLRVNKNQFDFLLSLVEVQLTKLPSNRVKKPITAAEKLALTLRYMATGESFRSLAFGFRVCHSYISIIIKQTLSVLKEKLVPVFLPDSSQIDFKKKADEFSYKWNFPNCILAIDGKHVRIRSPHNSGSLYFNYKDFFSIVLLAMVDANYKFVIVDIGSYGKEGDSSIFLKSLIGQQILNGSFRFPEESSLPGSNIVVPHVIIGDEAFRLHPNIMKPYSRKSSMGDASKKIFNYRLSRARRVTENAFGLLSQVFRVFYQPINIESTTCDNLIWVACCLHNMLRDGYLEDNRQPHYEYDCEQTLPTGNMLELNRVGGFFNMQGFEVRDRFKHFFNHEGALNWQNNTIF</sequence>
<keyword evidence="4" id="KW-0540">Nuclease</keyword>
<evidence type="ECO:0000256" key="1">
    <source>
        <dbReference type="ARBA" id="ARBA00001968"/>
    </source>
</evidence>
<evidence type="ECO:0000256" key="4">
    <source>
        <dbReference type="ARBA" id="ARBA00022722"/>
    </source>
</evidence>
<keyword evidence="6" id="KW-0378">Hydrolase</keyword>
<comment type="subcellular location">
    <subcellularLocation>
        <location evidence="2">Nucleus</location>
    </subcellularLocation>
</comment>
<accession>A0AAV0WP74</accession>
<dbReference type="AlphaFoldDB" id="A0AAV0WP74"/>
<dbReference type="Pfam" id="PF13359">
    <property type="entry name" value="DDE_Tnp_4"/>
    <property type="match status" value="1"/>
</dbReference>
<name>A0AAV0WP74_9HEMI</name>
<protein>
    <recommendedName>
        <fullName evidence="8">DDE Tnp4 domain-containing protein</fullName>
    </recommendedName>
</protein>
<dbReference type="GO" id="GO:0016787">
    <property type="term" value="F:hydrolase activity"/>
    <property type="evidence" value="ECO:0007669"/>
    <property type="project" value="UniProtKB-KW"/>
</dbReference>
<dbReference type="GO" id="GO:0004518">
    <property type="term" value="F:nuclease activity"/>
    <property type="evidence" value="ECO:0007669"/>
    <property type="project" value="UniProtKB-KW"/>
</dbReference>
<proteinExistence type="inferred from homology"/>
<keyword evidence="10" id="KW-1185">Reference proteome</keyword>
<dbReference type="PANTHER" id="PTHR22930">
    <property type="match status" value="1"/>
</dbReference>
<evidence type="ECO:0000256" key="2">
    <source>
        <dbReference type="ARBA" id="ARBA00004123"/>
    </source>
</evidence>
<dbReference type="GO" id="GO:0005634">
    <property type="term" value="C:nucleus"/>
    <property type="evidence" value="ECO:0007669"/>
    <property type="project" value="UniProtKB-SubCell"/>
</dbReference>
<comment type="caution">
    <text evidence="9">The sequence shown here is derived from an EMBL/GenBank/DDBJ whole genome shotgun (WGS) entry which is preliminary data.</text>
</comment>
<evidence type="ECO:0000313" key="10">
    <source>
        <dbReference type="Proteomes" id="UP001160148"/>
    </source>
</evidence>
<gene>
    <name evidence="9" type="ORF">MEUPH1_LOCUS13229</name>
</gene>
<organism evidence="9 10">
    <name type="scientific">Macrosiphum euphorbiae</name>
    <name type="common">potato aphid</name>
    <dbReference type="NCBI Taxonomy" id="13131"/>
    <lineage>
        <taxon>Eukaryota</taxon>
        <taxon>Metazoa</taxon>
        <taxon>Ecdysozoa</taxon>
        <taxon>Arthropoda</taxon>
        <taxon>Hexapoda</taxon>
        <taxon>Insecta</taxon>
        <taxon>Pterygota</taxon>
        <taxon>Neoptera</taxon>
        <taxon>Paraneoptera</taxon>
        <taxon>Hemiptera</taxon>
        <taxon>Sternorrhyncha</taxon>
        <taxon>Aphidomorpha</taxon>
        <taxon>Aphidoidea</taxon>
        <taxon>Aphididae</taxon>
        <taxon>Macrosiphini</taxon>
        <taxon>Macrosiphum</taxon>
    </lineage>
</organism>
<dbReference type="InterPro" id="IPR045249">
    <property type="entry name" value="HARBI1-like"/>
</dbReference>
<evidence type="ECO:0000256" key="5">
    <source>
        <dbReference type="ARBA" id="ARBA00022723"/>
    </source>
</evidence>
<evidence type="ECO:0000256" key="6">
    <source>
        <dbReference type="ARBA" id="ARBA00022801"/>
    </source>
</evidence>
<comment type="similarity">
    <text evidence="3">Belongs to the HARBI1 family.</text>
</comment>
<keyword evidence="7" id="KW-0539">Nucleus</keyword>
<evidence type="ECO:0000259" key="8">
    <source>
        <dbReference type="Pfam" id="PF13359"/>
    </source>
</evidence>
<dbReference type="PANTHER" id="PTHR22930:SF269">
    <property type="entry name" value="NUCLEASE HARBI1-LIKE PROTEIN"/>
    <property type="match status" value="1"/>
</dbReference>
<evidence type="ECO:0000313" key="9">
    <source>
        <dbReference type="EMBL" id="CAI6357623.1"/>
    </source>
</evidence>
<dbReference type="EMBL" id="CARXXK010000002">
    <property type="protein sequence ID" value="CAI6357623.1"/>
    <property type="molecule type" value="Genomic_DNA"/>
</dbReference>
<dbReference type="GO" id="GO:0046872">
    <property type="term" value="F:metal ion binding"/>
    <property type="evidence" value="ECO:0007669"/>
    <property type="project" value="UniProtKB-KW"/>
</dbReference>
<evidence type="ECO:0000256" key="7">
    <source>
        <dbReference type="ARBA" id="ARBA00023242"/>
    </source>
</evidence>
<evidence type="ECO:0000256" key="3">
    <source>
        <dbReference type="ARBA" id="ARBA00006958"/>
    </source>
</evidence>
<keyword evidence="5" id="KW-0479">Metal-binding</keyword>
<dbReference type="InterPro" id="IPR027806">
    <property type="entry name" value="HARBI1_dom"/>
</dbReference>
<feature type="domain" description="DDE Tnp4" evidence="8">
    <location>
        <begin position="169"/>
        <end position="335"/>
    </location>
</feature>